<organism evidence="3 4">
    <name type="scientific">Candidatus Nomurabacteria bacterium RIFCSPLOWO2_12_FULL_44_11</name>
    <dbReference type="NCBI Taxonomy" id="1801796"/>
    <lineage>
        <taxon>Bacteria</taxon>
        <taxon>Candidatus Nomuraibacteriota</taxon>
    </lineage>
</organism>
<feature type="transmembrane region" description="Helical" evidence="2">
    <location>
        <begin position="72"/>
        <end position="96"/>
    </location>
</feature>
<keyword evidence="2" id="KW-0812">Transmembrane</keyword>
<dbReference type="EMBL" id="MFVU01000032">
    <property type="protein sequence ID" value="OGJ00972.1"/>
    <property type="molecule type" value="Genomic_DNA"/>
</dbReference>
<evidence type="ECO:0000256" key="2">
    <source>
        <dbReference type="SAM" id="Phobius"/>
    </source>
</evidence>
<dbReference type="Proteomes" id="UP000178645">
    <property type="component" value="Unassembled WGS sequence"/>
</dbReference>
<name>A0A1F6Y3Q6_9BACT</name>
<dbReference type="AlphaFoldDB" id="A0A1F6Y3Q6"/>
<evidence type="ECO:0000313" key="4">
    <source>
        <dbReference type="Proteomes" id="UP000178645"/>
    </source>
</evidence>
<evidence type="ECO:0000256" key="1">
    <source>
        <dbReference type="SAM" id="Coils"/>
    </source>
</evidence>
<accession>A0A1F6Y3Q6</accession>
<keyword evidence="1" id="KW-0175">Coiled coil</keyword>
<protein>
    <submittedName>
        <fullName evidence="3">Uncharacterized protein</fullName>
    </submittedName>
</protein>
<sequence>MRSGLSKLEQRITSYLSHRPKLYALVVGAGVVLFWRGIWHSADQIHEYFNLNGNNLTIDAVSTPWWDGPASLLVGGIILYFTGAFISSFIGNELILSGLRGEKRLSQKTESEVENEVSAISEIKDALDSIENKLGELEKKVRNHHQG</sequence>
<keyword evidence="2" id="KW-0472">Membrane</keyword>
<feature type="coiled-coil region" evidence="1">
    <location>
        <begin position="113"/>
        <end position="147"/>
    </location>
</feature>
<proteinExistence type="predicted"/>
<comment type="caution">
    <text evidence="3">The sequence shown here is derived from an EMBL/GenBank/DDBJ whole genome shotgun (WGS) entry which is preliminary data.</text>
</comment>
<reference evidence="3 4" key="1">
    <citation type="journal article" date="2016" name="Nat. Commun.">
        <title>Thousands of microbial genomes shed light on interconnected biogeochemical processes in an aquifer system.</title>
        <authorList>
            <person name="Anantharaman K."/>
            <person name="Brown C.T."/>
            <person name="Hug L.A."/>
            <person name="Sharon I."/>
            <person name="Castelle C.J."/>
            <person name="Probst A.J."/>
            <person name="Thomas B.C."/>
            <person name="Singh A."/>
            <person name="Wilkins M.J."/>
            <person name="Karaoz U."/>
            <person name="Brodie E.L."/>
            <person name="Williams K.H."/>
            <person name="Hubbard S.S."/>
            <person name="Banfield J.F."/>
        </authorList>
    </citation>
    <scope>NUCLEOTIDE SEQUENCE [LARGE SCALE GENOMIC DNA]</scope>
</reference>
<evidence type="ECO:0000313" key="3">
    <source>
        <dbReference type="EMBL" id="OGJ00972.1"/>
    </source>
</evidence>
<keyword evidence="2" id="KW-1133">Transmembrane helix</keyword>
<feature type="transmembrane region" description="Helical" evidence="2">
    <location>
        <begin position="21"/>
        <end position="39"/>
    </location>
</feature>
<gene>
    <name evidence="3" type="ORF">A3G53_02905</name>
</gene>